<keyword evidence="2" id="KW-0812">Transmembrane</keyword>
<dbReference type="Gene3D" id="3.30.1150.10">
    <property type="match status" value="1"/>
</dbReference>
<keyword evidence="4" id="KW-1185">Reference proteome</keyword>
<reference evidence="3" key="1">
    <citation type="submission" date="2023-07" db="EMBL/GenBank/DDBJ databases">
        <title>Brevundimonas soil sp. nov., isolated from the soil of chemical plant.</title>
        <authorList>
            <person name="Wu N."/>
        </authorList>
    </citation>
    <scope>NUCLEOTIDE SEQUENCE</scope>
    <source>
        <strain evidence="3">XZ-24</strain>
    </source>
</reference>
<evidence type="ECO:0000313" key="4">
    <source>
        <dbReference type="Proteomes" id="UP001169063"/>
    </source>
</evidence>
<evidence type="ECO:0000256" key="1">
    <source>
        <dbReference type="SAM" id="MobiDB-lite"/>
    </source>
</evidence>
<accession>A0ABT8SMJ4</accession>
<dbReference type="PRINTS" id="PR01217">
    <property type="entry name" value="PRICHEXTENSN"/>
</dbReference>
<dbReference type="Proteomes" id="UP001169063">
    <property type="component" value="Unassembled WGS sequence"/>
</dbReference>
<feature type="compositionally biased region" description="Pro residues" evidence="1">
    <location>
        <begin position="79"/>
        <end position="106"/>
    </location>
</feature>
<dbReference type="RefSeq" id="WP_302110005.1">
    <property type="nucleotide sequence ID" value="NZ_JAUKTR010000003.1"/>
</dbReference>
<feature type="compositionally biased region" description="Acidic residues" evidence="1">
    <location>
        <begin position="67"/>
        <end position="78"/>
    </location>
</feature>
<sequence length="263" mass="28039">MPREPRQSRLPAILGSVLVHALVIGAFFIALPKRPSTLVQGAVPVTIVSSVTQLAAPADNPQPEAEVAPEAELTETPEPEPTPAPPTPSQTRPTPPQPRPTPPQPNPAQKGPQRPQTPPRPNPSPPRDQPSLDLDAIASGPSRPGPRRPQRPPVGDQGQGRAPVATGPQLADLAGQVPPNWLLNCDLAGIEDLTIRVRVGLADNGRITSGPTVLNRRSDPVWRAAAESAERAIRATAPFTVPDDFAAQEITFRFELRDVCRGR</sequence>
<comment type="caution">
    <text evidence="3">The sequence shown here is derived from an EMBL/GenBank/DDBJ whole genome shotgun (WGS) entry which is preliminary data.</text>
</comment>
<keyword evidence="2" id="KW-1133">Transmembrane helix</keyword>
<proteinExistence type="predicted"/>
<keyword evidence="2" id="KW-0472">Membrane</keyword>
<dbReference type="EMBL" id="JAUKTR010000003">
    <property type="protein sequence ID" value="MDO1559576.1"/>
    <property type="molecule type" value="Genomic_DNA"/>
</dbReference>
<organism evidence="3 4">
    <name type="scientific">Peiella sedimenti</name>
    <dbReference type="NCBI Taxonomy" id="3061083"/>
    <lineage>
        <taxon>Bacteria</taxon>
        <taxon>Pseudomonadati</taxon>
        <taxon>Pseudomonadota</taxon>
        <taxon>Alphaproteobacteria</taxon>
        <taxon>Caulobacterales</taxon>
        <taxon>Caulobacteraceae</taxon>
        <taxon>Peiella</taxon>
    </lineage>
</organism>
<evidence type="ECO:0000256" key="2">
    <source>
        <dbReference type="SAM" id="Phobius"/>
    </source>
</evidence>
<name>A0ABT8SMJ4_9CAUL</name>
<feature type="compositionally biased region" description="Pro residues" evidence="1">
    <location>
        <begin position="115"/>
        <end position="128"/>
    </location>
</feature>
<feature type="region of interest" description="Disordered" evidence="1">
    <location>
        <begin position="56"/>
        <end position="166"/>
    </location>
</feature>
<feature type="transmembrane region" description="Helical" evidence="2">
    <location>
        <begin position="12"/>
        <end position="31"/>
    </location>
</feature>
<gene>
    <name evidence="3" type="ORF">Q0812_09070</name>
</gene>
<evidence type="ECO:0000313" key="3">
    <source>
        <dbReference type="EMBL" id="MDO1559576.1"/>
    </source>
</evidence>
<protein>
    <submittedName>
        <fullName evidence="3">Uncharacterized protein</fullName>
    </submittedName>
</protein>